<dbReference type="Gene3D" id="1.20.1640.10">
    <property type="entry name" value="Multidrug efflux transporter AcrB transmembrane domain"/>
    <property type="match status" value="2"/>
</dbReference>
<feature type="transmembrane region" description="Helical" evidence="8">
    <location>
        <begin position="584"/>
        <end position="604"/>
    </location>
</feature>
<feature type="domain" description="Membrane transport protein MMPL" evidence="9">
    <location>
        <begin position="452"/>
        <end position="704"/>
    </location>
</feature>
<dbReference type="PANTHER" id="PTHR33406:SF11">
    <property type="entry name" value="MEMBRANE PROTEIN SCO6666-RELATED"/>
    <property type="match status" value="1"/>
</dbReference>
<reference evidence="10 11" key="1">
    <citation type="submission" date="2019-03" db="EMBL/GenBank/DDBJ databases">
        <title>Three New Species of Nocardioides, Nocardioides euryhalodurans sp. nov., Nocardioides seonyuensis sp. nov. and Nocardioides eburneoflavus sp. nov., Iolated from Soil.</title>
        <authorList>
            <person name="Roh S.G."/>
            <person name="Lee C."/>
            <person name="Kim M.-K."/>
            <person name="Kim S.B."/>
        </authorList>
    </citation>
    <scope>NUCLEOTIDE SEQUENCE [LARGE SCALE GENOMIC DNA]</scope>
    <source>
        <strain evidence="10 11">MMS17-SY117</strain>
    </source>
</reference>
<organism evidence="10 11">
    <name type="scientific">Nocardioides euryhalodurans</name>
    <dbReference type="NCBI Taxonomy" id="2518370"/>
    <lineage>
        <taxon>Bacteria</taxon>
        <taxon>Bacillati</taxon>
        <taxon>Actinomycetota</taxon>
        <taxon>Actinomycetes</taxon>
        <taxon>Propionibacteriales</taxon>
        <taxon>Nocardioidaceae</taxon>
        <taxon>Nocardioides</taxon>
    </lineage>
</organism>
<keyword evidence="4 8" id="KW-0812">Transmembrane</keyword>
<feature type="transmembrane region" description="Helical" evidence="8">
    <location>
        <begin position="545"/>
        <end position="564"/>
    </location>
</feature>
<feature type="transmembrane region" description="Helical" evidence="8">
    <location>
        <begin position="203"/>
        <end position="223"/>
    </location>
</feature>
<protein>
    <submittedName>
        <fullName evidence="10">MMPL family transporter</fullName>
    </submittedName>
</protein>
<dbReference type="InterPro" id="IPR050545">
    <property type="entry name" value="Mycobact_MmpL"/>
</dbReference>
<accession>A0A4P7GL89</accession>
<gene>
    <name evidence="10" type="ORF">EXE57_10710</name>
</gene>
<dbReference type="KEGG" id="noy:EXE57_10710"/>
<feature type="region of interest" description="Disordered" evidence="7">
    <location>
        <begin position="708"/>
        <end position="728"/>
    </location>
</feature>
<evidence type="ECO:0000256" key="2">
    <source>
        <dbReference type="ARBA" id="ARBA00010157"/>
    </source>
</evidence>
<feature type="domain" description="Membrane transport protein MMPL" evidence="9">
    <location>
        <begin position="45"/>
        <end position="373"/>
    </location>
</feature>
<dbReference type="OrthoDB" id="7051771at2"/>
<evidence type="ECO:0000259" key="9">
    <source>
        <dbReference type="Pfam" id="PF03176"/>
    </source>
</evidence>
<proteinExistence type="inferred from homology"/>
<evidence type="ECO:0000256" key="8">
    <source>
        <dbReference type="SAM" id="Phobius"/>
    </source>
</evidence>
<evidence type="ECO:0000256" key="4">
    <source>
        <dbReference type="ARBA" id="ARBA00022692"/>
    </source>
</evidence>
<dbReference type="Proteomes" id="UP000294894">
    <property type="component" value="Chromosome"/>
</dbReference>
<evidence type="ECO:0000313" key="11">
    <source>
        <dbReference type="Proteomes" id="UP000294894"/>
    </source>
</evidence>
<sequence>MLDRWSGILVRRPLAVLLAGLALALAAGVYGAGVFGSLSQGGFDDPDTESSRSLAVQREALGNQGVDVIAIYSSEDLRVEDPEFRERVEATLAGLPEDTTTEVVPWFAAEDPGLVSTDGHSAQVLISLAGETQDDYLESFEELEPTLAAEGLETDVAGVFATYADVNERTEEDLQRAETISLPVVAVLAILIFGSLVAASMPVLVGALAVIGALAVVRGITLFTEVSIFSVNVITLLGMGLAIDYALFVVSRFREELAKRPVDDPDGVSEALTTTMRTAGRTVLFSGLTVAAAMSSLLVFPQAFLRSMGYGGIAAVLVAMLAALTVLPATLRLLGRRIDKGRVMRRARARAGVDDANGAWARIAAAVMRRPVTVLVVVTAGLLFLAAPFLGVKWGSVDHRILPPDSDAYVAAEKLATDFGPETSTATVVLDGTAEQDVVAYTRDLAAVDGITGVQPVAAEGDVTMLRASWEGSSQSQASQDTVVDIRAVEPASGESLVGGLTADTVDLGASVSDHLPWMALVVVVVMMVLLFLAFGSLVLPVKAILMNALSITASFGVVTWIFSDGNLEGLLDFSSQGFLDMTNPILMLAILFGLSMDYEVFLLSRVREEWDRTGDNDAAVAMGVQKTGRIITSAALLLAVVIGAFSFSGVLFMKMIGVGMLVALLIDATVVRALLVPATMKLLGEWNWWAPGPLRRWWERYGFREEPASTGEVPEAGADRDLVRADS</sequence>
<evidence type="ECO:0000256" key="6">
    <source>
        <dbReference type="ARBA" id="ARBA00023136"/>
    </source>
</evidence>
<name>A0A4P7GL89_9ACTN</name>
<evidence type="ECO:0000313" key="10">
    <source>
        <dbReference type="EMBL" id="QBR92693.1"/>
    </source>
</evidence>
<evidence type="ECO:0000256" key="7">
    <source>
        <dbReference type="SAM" id="MobiDB-lite"/>
    </source>
</evidence>
<feature type="transmembrane region" description="Helical" evidence="8">
    <location>
        <begin position="518"/>
        <end position="538"/>
    </location>
</feature>
<feature type="transmembrane region" description="Helical" evidence="8">
    <location>
        <begin position="310"/>
        <end position="335"/>
    </location>
</feature>
<evidence type="ECO:0000256" key="1">
    <source>
        <dbReference type="ARBA" id="ARBA00004651"/>
    </source>
</evidence>
<feature type="transmembrane region" description="Helical" evidence="8">
    <location>
        <begin position="180"/>
        <end position="198"/>
    </location>
</feature>
<dbReference type="PANTHER" id="PTHR33406">
    <property type="entry name" value="MEMBRANE PROTEIN MJ1562-RELATED"/>
    <property type="match status" value="1"/>
</dbReference>
<feature type="transmembrane region" description="Helical" evidence="8">
    <location>
        <begin position="372"/>
        <end position="392"/>
    </location>
</feature>
<feature type="transmembrane region" description="Helical" evidence="8">
    <location>
        <begin position="631"/>
        <end position="651"/>
    </location>
</feature>
<dbReference type="InterPro" id="IPR004869">
    <property type="entry name" value="MMPL_dom"/>
</dbReference>
<dbReference type="RefSeq" id="WP_135077364.1">
    <property type="nucleotide sequence ID" value="NZ_CP038267.1"/>
</dbReference>
<dbReference type="GO" id="GO:0005886">
    <property type="term" value="C:plasma membrane"/>
    <property type="evidence" value="ECO:0007669"/>
    <property type="project" value="UniProtKB-SubCell"/>
</dbReference>
<dbReference type="Pfam" id="PF03176">
    <property type="entry name" value="MMPL"/>
    <property type="match status" value="2"/>
</dbReference>
<comment type="similarity">
    <text evidence="2">Belongs to the resistance-nodulation-cell division (RND) (TC 2.A.6) family. MmpL subfamily.</text>
</comment>
<evidence type="ECO:0000256" key="3">
    <source>
        <dbReference type="ARBA" id="ARBA00022475"/>
    </source>
</evidence>
<feature type="transmembrane region" description="Helical" evidence="8">
    <location>
        <begin position="283"/>
        <end position="304"/>
    </location>
</feature>
<comment type="subcellular location">
    <subcellularLocation>
        <location evidence="1">Cell membrane</location>
        <topology evidence="1">Multi-pass membrane protein</topology>
    </subcellularLocation>
</comment>
<dbReference type="EMBL" id="CP038267">
    <property type="protein sequence ID" value="QBR92693.1"/>
    <property type="molecule type" value="Genomic_DNA"/>
</dbReference>
<evidence type="ECO:0000256" key="5">
    <source>
        <dbReference type="ARBA" id="ARBA00022989"/>
    </source>
</evidence>
<dbReference type="AlphaFoldDB" id="A0A4P7GL89"/>
<dbReference type="SUPFAM" id="SSF82866">
    <property type="entry name" value="Multidrug efflux transporter AcrB transmembrane domain"/>
    <property type="match status" value="2"/>
</dbReference>
<keyword evidence="11" id="KW-1185">Reference proteome</keyword>
<keyword evidence="3" id="KW-1003">Cell membrane</keyword>
<keyword evidence="5 8" id="KW-1133">Transmembrane helix</keyword>
<keyword evidence="6 8" id="KW-0472">Membrane</keyword>
<feature type="transmembrane region" description="Helical" evidence="8">
    <location>
        <begin position="229"/>
        <end position="250"/>
    </location>
</feature>
<feature type="compositionally biased region" description="Basic and acidic residues" evidence="7">
    <location>
        <begin position="718"/>
        <end position="728"/>
    </location>
</feature>
<feature type="transmembrane region" description="Helical" evidence="8">
    <location>
        <begin position="657"/>
        <end position="676"/>
    </location>
</feature>